<dbReference type="InterPro" id="IPR019734">
    <property type="entry name" value="TPR_rpt"/>
</dbReference>
<dbReference type="KEGG" id="hhl:Halha_1532"/>
<proteinExistence type="predicted"/>
<organism evidence="3 4">
    <name type="scientific">Halobacteroides halobius (strain ATCC 35273 / DSM 5150 / MD-1)</name>
    <dbReference type="NCBI Taxonomy" id="748449"/>
    <lineage>
        <taxon>Bacteria</taxon>
        <taxon>Bacillati</taxon>
        <taxon>Bacillota</taxon>
        <taxon>Clostridia</taxon>
        <taxon>Halanaerobiales</taxon>
        <taxon>Halobacteroidaceae</taxon>
        <taxon>Halobacteroides</taxon>
    </lineage>
</organism>
<keyword evidence="2" id="KW-0472">Membrane</keyword>
<keyword evidence="2" id="KW-1133">Transmembrane helix</keyword>
<dbReference type="Gene3D" id="1.25.40.10">
    <property type="entry name" value="Tetratricopeptide repeat domain"/>
    <property type="match status" value="2"/>
</dbReference>
<dbReference type="OrthoDB" id="2986817at2"/>
<protein>
    <submittedName>
        <fullName evidence="3">Uncharacterized protein</fullName>
    </submittedName>
</protein>
<dbReference type="Proteomes" id="UP000010880">
    <property type="component" value="Chromosome"/>
</dbReference>
<reference evidence="4" key="1">
    <citation type="submission" date="2012-02" db="EMBL/GenBank/DDBJ databases">
        <title>The complete genome of Halobacteroides halobius DSM 5150.</title>
        <authorList>
            <person name="Lucas S."/>
            <person name="Copeland A."/>
            <person name="Lapidus A."/>
            <person name="Glavina del Rio T."/>
            <person name="Dalin E."/>
            <person name="Tice H."/>
            <person name="Bruce D."/>
            <person name="Goodwin L."/>
            <person name="Pitluck S."/>
            <person name="Peters L."/>
            <person name="Mikhailova N."/>
            <person name="Gu W."/>
            <person name="Kyrpides N."/>
            <person name="Mavromatis K."/>
            <person name="Ivanova N."/>
            <person name="Brettin T."/>
            <person name="Detter J.C."/>
            <person name="Han C."/>
            <person name="Larimer F."/>
            <person name="Land M."/>
            <person name="Hauser L."/>
            <person name="Markowitz V."/>
            <person name="Cheng J.-F."/>
            <person name="Hugenholtz P."/>
            <person name="Woyke T."/>
            <person name="Wu D."/>
            <person name="Tindall B."/>
            <person name="Pomrenke H."/>
            <person name="Brambilla E."/>
            <person name="Klenk H.-P."/>
            <person name="Eisen J.A."/>
        </authorList>
    </citation>
    <scope>NUCLEOTIDE SEQUENCE [LARGE SCALE GENOMIC DNA]</scope>
    <source>
        <strain evidence="4">ATCC 35273 / DSM 5150 / MD-1</strain>
    </source>
</reference>
<dbReference type="InterPro" id="IPR011990">
    <property type="entry name" value="TPR-like_helical_dom_sf"/>
</dbReference>
<name>L0KBK9_HALHC</name>
<feature type="repeat" description="TPR" evidence="1">
    <location>
        <begin position="129"/>
        <end position="162"/>
    </location>
</feature>
<keyword evidence="1" id="KW-0802">TPR repeat</keyword>
<dbReference type="PROSITE" id="PS50005">
    <property type="entry name" value="TPR"/>
    <property type="match status" value="1"/>
</dbReference>
<evidence type="ECO:0000313" key="4">
    <source>
        <dbReference type="Proteomes" id="UP000010880"/>
    </source>
</evidence>
<feature type="transmembrane region" description="Helical" evidence="2">
    <location>
        <begin position="35"/>
        <end position="60"/>
    </location>
</feature>
<dbReference type="RefSeq" id="WP_015327191.1">
    <property type="nucleotide sequence ID" value="NC_019978.1"/>
</dbReference>
<keyword evidence="4" id="KW-1185">Reference proteome</keyword>
<sequence length="444" mass="53374">MKHKYKKLIINLIAYLSSLAVIVFLWYTTRVWGPIYPFIFLILIPFLKYVWCSSFGILSINNLLYDLVEKFFIGLAISLSILFTSFIRVKFGLGNILEIVTLIIIVFINSWILGFKIVDFIINLLNKYSERIYKMGVGYYNEAKYGLALRYLNKAQIFDPDNFKTYYYKGTIYLEKEKVKKAIKELKTCLLVENSSAYCYVALGEAYDEIEEIETALDYYLKGYDWFNTLDEKFDEIDKTQEEGYLVALWEISRLFCIQKKYQKSIEYTKEFKKTVSKSDERYIDSLFYLAELHFRVKEFKKGKKYLLRGLKERSDLCLVYHWSDEINTDIKKKAENFFEKKCENRNNQKLLGIYNSLLYFKFQLNDKKEFKDYFSELKNKFPKTKTTYYWKIMWELKQENYKEAREIYKEIDYDDSEFIDLYNWEGVNLKKNKIKEILEGNLN</sequence>
<accession>L0KBK9</accession>
<keyword evidence="2" id="KW-0812">Transmembrane</keyword>
<dbReference type="EMBL" id="CP003359">
    <property type="protein sequence ID" value="AGB41473.1"/>
    <property type="molecule type" value="Genomic_DNA"/>
</dbReference>
<dbReference type="SMART" id="SM00028">
    <property type="entry name" value="TPR"/>
    <property type="match status" value="4"/>
</dbReference>
<gene>
    <name evidence="3" type="ordered locus">Halha_1532</name>
</gene>
<dbReference type="SUPFAM" id="SSF48452">
    <property type="entry name" value="TPR-like"/>
    <property type="match status" value="2"/>
</dbReference>
<feature type="transmembrane region" description="Helical" evidence="2">
    <location>
        <begin position="12"/>
        <end position="29"/>
    </location>
</feature>
<dbReference type="HOGENOM" id="CLU_616444_0_0_9"/>
<dbReference type="STRING" id="748449.Halha_1532"/>
<evidence type="ECO:0000256" key="2">
    <source>
        <dbReference type="SAM" id="Phobius"/>
    </source>
</evidence>
<feature type="transmembrane region" description="Helical" evidence="2">
    <location>
        <begin position="67"/>
        <end position="87"/>
    </location>
</feature>
<evidence type="ECO:0000256" key="1">
    <source>
        <dbReference type="PROSITE-ProRule" id="PRU00339"/>
    </source>
</evidence>
<feature type="transmembrane region" description="Helical" evidence="2">
    <location>
        <begin position="99"/>
        <end position="125"/>
    </location>
</feature>
<dbReference type="AlphaFoldDB" id="L0KBK9"/>
<dbReference type="eggNOG" id="COG0457">
    <property type="taxonomic scope" value="Bacteria"/>
</dbReference>
<evidence type="ECO:0000313" key="3">
    <source>
        <dbReference type="EMBL" id="AGB41473.1"/>
    </source>
</evidence>